<dbReference type="EMBL" id="MCFI01000032">
    <property type="protein sequence ID" value="ORY73886.1"/>
    <property type="molecule type" value="Genomic_DNA"/>
</dbReference>
<keyword evidence="5" id="KW-0539">Nucleus</keyword>
<evidence type="ECO:0000256" key="1">
    <source>
        <dbReference type="ARBA" id="ARBA00004123"/>
    </source>
</evidence>
<dbReference type="Pfam" id="PF04189">
    <property type="entry name" value="Gcd10p"/>
    <property type="match status" value="1"/>
</dbReference>
<dbReference type="OrthoDB" id="10254665at2759"/>
<name>A0A1Y2ERS6_PROLT</name>
<dbReference type="GeneID" id="63787387"/>
<evidence type="ECO:0000256" key="7">
    <source>
        <dbReference type="SAM" id="MobiDB-lite"/>
    </source>
</evidence>
<dbReference type="InterPro" id="IPR029063">
    <property type="entry name" value="SAM-dependent_MTases_sf"/>
</dbReference>
<proteinExistence type="inferred from homology"/>
<accession>A0A1Y2ERS6</accession>
<evidence type="ECO:0000313" key="9">
    <source>
        <dbReference type="Proteomes" id="UP000193685"/>
    </source>
</evidence>
<dbReference type="InterPro" id="IPR017423">
    <property type="entry name" value="TRM6"/>
</dbReference>
<dbReference type="RefSeq" id="XP_040721891.1">
    <property type="nucleotide sequence ID" value="XM_040870788.1"/>
</dbReference>
<keyword evidence="9" id="KW-1185">Reference proteome</keyword>
<evidence type="ECO:0000256" key="3">
    <source>
        <dbReference type="ARBA" id="ARBA00021704"/>
    </source>
</evidence>
<dbReference type="PANTHER" id="PTHR12945:SF0">
    <property type="entry name" value="TRNA (ADENINE(58)-N(1))-METHYLTRANSFERASE NON-CATALYTIC SUBUNIT TRM6"/>
    <property type="match status" value="1"/>
</dbReference>
<comment type="caution">
    <text evidence="8">The sequence shown here is derived from an EMBL/GenBank/DDBJ whole genome shotgun (WGS) entry which is preliminary data.</text>
</comment>
<evidence type="ECO:0000256" key="6">
    <source>
        <dbReference type="ARBA" id="ARBA00032319"/>
    </source>
</evidence>
<comment type="similarity">
    <text evidence="2">Belongs to the TRM6/GCD10 family.</text>
</comment>
<protein>
    <recommendedName>
        <fullName evidence="3">tRNA (adenine(58)-N(1))-methyltransferase non-catalytic subunit TRM6</fullName>
    </recommendedName>
    <alternativeName>
        <fullName evidence="6">tRNA(m1A58)-methyltransferase subunit TRM6</fullName>
    </alternativeName>
</protein>
<evidence type="ECO:0000256" key="4">
    <source>
        <dbReference type="ARBA" id="ARBA00022694"/>
    </source>
</evidence>
<dbReference type="GO" id="GO:0031515">
    <property type="term" value="C:tRNA (m1A) methyltransferase complex"/>
    <property type="evidence" value="ECO:0007669"/>
    <property type="project" value="InterPro"/>
</dbReference>
<dbReference type="AlphaFoldDB" id="A0A1Y2ERS6"/>
<dbReference type="GO" id="GO:0005634">
    <property type="term" value="C:nucleus"/>
    <property type="evidence" value="ECO:0007669"/>
    <property type="project" value="UniProtKB-SubCell"/>
</dbReference>
<feature type="region of interest" description="Disordered" evidence="7">
    <location>
        <begin position="394"/>
        <end position="424"/>
    </location>
</feature>
<comment type="subcellular location">
    <subcellularLocation>
        <location evidence="1">Nucleus</location>
    </subcellularLocation>
</comment>
<organism evidence="8 9">
    <name type="scientific">Protomyces lactucae-debilis</name>
    <dbReference type="NCBI Taxonomy" id="2754530"/>
    <lineage>
        <taxon>Eukaryota</taxon>
        <taxon>Fungi</taxon>
        <taxon>Dikarya</taxon>
        <taxon>Ascomycota</taxon>
        <taxon>Taphrinomycotina</taxon>
        <taxon>Taphrinomycetes</taxon>
        <taxon>Taphrinales</taxon>
        <taxon>Protomycetaceae</taxon>
        <taxon>Protomyces</taxon>
    </lineage>
</organism>
<dbReference type="OMA" id="TRCRPYQ"/>
<sequence length="424" mass="47480">MLNISPADIVILKLPSGQHKPINLKDHSSVCSLGKFGAFETKHLVGKPYGHTYEVNKDRSLSLVSQRVHINPLDDSGNNEFIIDANQSNQALSQEEIMALRQAGDSEALIQKLKDNNKSFDLKTDFSKAKYEAKKLAKYSPQFTAIEPNALGVLTWLTEKDWESVSFLTAESLAYMLTAGDVRPGAHYLVAESISGLLVAALLERGAIVTFVHETEAPTLDNLKYFPHLDELALKKQGRLFAMNWHEAAYPDEVIAELEAYVAARKDSTIHKDEEKVARRQARIEQLKLYQQRSFDGLFLMTETTATSTLPLLLPKLGLSRKVCIYSPTREPLLAVRQLHNQPLLGQAIVELRAREIQVLPGRTRPVMTKRGEWGYIFHAIKIERLPETVATGVKPAKKLNRPRAEETAETTDSEPAAKKHRDA</sequence>
<dbReference type="Proteomes" id="UP000193685">
    <property type="component" value="Unassembled WGS sequence"/>
</dbReference>
<evidence type="ECO:0000313" key="8">
    <source>
        <dbReference type="EMBL" id="ORY73886.1"/>
    </source>
</evidence>
<dbReference type="STRING" id="56484.A0A1Y2ERS6"/>
<dbReference type="Gene3D" id="3.40.50.150">
    <property type="entry name" value="Vaccinia Virus protein VP39"/>
    <property type="match status" value="1"/>
</dbReference>
<reference evidence="8 9" key="1">
    <citation type="submission" date="2016-07" db="EMBL/GenBank/DDBJ databases">
        <title>Pervasive Adenine N6-methylation of Active Genes in Fungi.</title>
        <authorList>
            <consortium name="DOE Joint Genome Institute"/>
            <person name="Mondo S.J."/>
            <person name="Dannebaum R.O."/>
            <person name="Kuo R.C."/>
            <person name="Labutti K."/>
            <person name="Haridas S."/>
            <person name="Kuo A."/>
            <person name="Salamov A."/>
            <person name="Ahrendt S.R."/>
            <person name="Lipzen A."/>
            <person name="Sullivan W."/>
            <person name="Andreopoulos W.B."/>
            <person name="Clum A."/>
            <person name="Lindquist E."/>
            <person name="Daum C."/>
            <person name="Ramamoorthy G.K."/>
            <person name="Gryganskyi A."/>
            <person name="Culley D."/>
            <person name="Magnuson J.K."/>
            <person name="James T.Y."/>
            <person name="O'Malley M.A."/>
            <person name="Stajich J.E."/>
            <person name="Spatafora J.W."/>
            <person name="Visel A."/>
            <person name="Grigoriev I.V."/>
        </authorList>
    </citation>
    <scope>NUCLEOTIDE SEQUENCE [LARGE SCALE GENOMIC DNA]</scope>
    <source>
        <strain evidence="8 9">12-1054</strain>
    </source>
</reference>
<evidence type="ECO:0000256" key="2">
    <source>
        <dbReference type="ARBA" id="ARBA00008320"/>
    </source>
</evidence>
<dbReference type="GO" id="GO:0030488">
    <property type="term" value="P:tRNA methylation"/>
    <property type="evidence" value="ECO:0007669"/>
    <property type="project" value="InterPro"/>
</dbReference>
<gene>
    <name evidence="8" type="ORF">BCR37DRAFT_389967</name>
</gene>
<dbReference type="PANTHER" id="PTHR12945">
    <property type="entry name" value="TRANSLATION INITIATION FACTOR EIF3-RELATED"/>
    <property type="match status" value="1"/>
</dbReference>
<evidence type="ECO:0000256" key="5">
    <source>
        <dbReference type="ARBA" id="ARBA00023242"/>
    </source>
</evidence>
<keyword evidence="4" id="KW-0819">tRNA processing</keyword>